<sequence>MVLAEQVNGYKMMISDLNTKIKDLDNEKNSLVSAIKILQEGQKCEETGPLNAVKRQIANSPATKKQFKQSGMHYRYIQTQNRYSILSETDNDGEDTLTSQKRSESGITPVAKDTVIVTQNSGTENSKDTDYRSSEIVLIGDSIIKILTQKSLQRGKFKNWRIGNHDETRYRSGAKYQTSQQKLEDLSKNHNVSFIDNSGINNTCLNGGKLHLNPKGSAFLATNFIRFLKGEQHVSPRRPRRSSTEDFHAIANQLLMTLLAGTSRSNTTLTRCDPDPGICDNLLRDITKSKEEYESIKELLVEIAPRENSSQVNHWNTGGQIYLDYIKLWEKFNDIKNGLLVPNVYQLEKMQTKVSSLCYRISQLPSKTATDRLCQSDMGTMCANFLKIIAKELAVQSDESETSYHTHSSVLAPHIEKLPLPEDCCLTELRELASSYIDELAQL</sequence>
<reference evidence="1" key="1">
    <citation type="submission" date="2020-04" db="EMBL/GenBank/DDBJ databases">
        <authorList>
            <person name="Alioto T."/>
            <person name="Alioto T."/>
            <person name="Gomez Garrido J."/>
        </authorList>
    </citation>
    <scope>NUCLEOTIDE SEQUENCE</scope>
    <source>
        <strain evidence="1">A484AB</strain>
    </source>
</reference>
<comment type="caution">
    <text evidence="1">The sequence shown here is derived from an EMBL/GenBank/DDBJ whole genome shotgun (WGS) entry which is preliminary data.</text>
</comment>
<gene>
    <name evidence="1" type="ORF">PACLA_8A058316</name>
</gene>
<evidence type="ECO:0000313" key="1">
    <source>
        <dbReference type="EMBL" id="CAB3984036.1"/>
    </source>
</evidence>
<protein>
    <submittedName>
        <fullName evidence="1">Nuclear pore complex Nup98-Nup96-like</fullName>
    </submittedName>
</protein>
<proteinExistence type="predicted"/>
<dbReference type="Proteomes" id="UP001152795">
    <property type="component" value="Unassembled WGS sequence"/>
</dbReference>
<keyword evidence="2" id="KW-1185">Reference proteome</keyword>
<name>A0A6S7G6K8_PARCT</name>
<dbReference type="AlphaFoldDB" id="A0A6S7G6K8"/>
<evidence type="ECO:0000313" key="2">
    <source>
        <dbReference type="Proteomes" id="UP001152795"/>
    </source>
</evidence>
<organism evidence="1 2">
    <name type="scientific">Paramuricea clavata</name>
    <name type="common">Red gorgonian</name>
    <name type="synonym">Violescent sea-whip</name>
    <dbReference type="NCBI Taxonomy" id="317549"/>
    <lineage>
        <taxon>Eukaryota</taxon>
        <taxon>Metazoa</taxon>
        <taxon>Cnidaria</taxon>
        <taxon>Anthozoa</taxon>
        <taxon>Octocorallia</taxon>
        <taxon>Malacalcyonacea</taxon>
        <taxon>Plexauridae</taxon>
        <taxon>Paramuricea</taxon>
    </lineage>
</organism>
<accession>A0A6S7G6K8</accession>
<dbReference type="OrthoDB" id="3797628at2759"/>
<dbReference type="EMBL" id="CACRXK020000687">
    <property type="protein sequence ID" value="CAB3984036.1"/>
    <property type="molecule type" value="Genomic_DNA"/>
</dbReference>